<feature type="transmembrane region" description="Helical" evidence="1">
    <location>
        <begin position="12"/>
        <end position="30"/>
    </location>
</feature>
<evidence type="ECO:0000313" key="3">
    <source>
        <dbReference type="Proteomes" id="UP000000626"/>
    </source>
</evidence>
<feature type="transmembrane region" description="Helical" evidence="1">
    <location>
        <begin position="42"/>
        <end position="64"/>
    </location>
</feature>
<evidence type="ECO:0000313" key="2">
    <source>
        <dbReference type="EMBL" id="CAM08995.1"/>
    </source>
</evidence>
<dbReference type="HOGENOM" id="CLU_2735865_0_0_4"/>
<dbReference type="KEGG" id="nma:NMA1876"/>
<gene>
    <name evidence="2" type="ordered locus">NMA1876</name>
</gene>
<dbReference type="Proteomes" id="UP000000626">
    <property type="component" value="Chromosome"/>
</dbReference>
<reference evidence="2 3" key="1">
    <citation type="journal article" date="2000" name="Nature">
        <title>Complete DNA sequence of a serogroup A strain of Neisseria meningitidis Z2491.</title>
        <authorList>
            <person name="Parkhill J."/>
            <person name="Achtman M."/>
            <person name="James K.D."/>
            <person name="Bentley S.D."/>
            <person name="Churcher C."/>
            <person name="Klee S.R."/>
            <person name="Morelli G."/>
            <person name="Basham D."/>
            <person name="Brown D."/>
            <person name="Chillingworth T."/>
            <person name="Davies R.M."/>
            <person name="Davis P."/>
            <person name="Devlin K."/>
            <person name="Feltwell T."/>
            <person name="Hamlin N."/>
            <person name="Holroyd S."/>
            <person name="Jagels K."/>
            <person name="Leather S."/>
            <person name="Moule S."/>
            <person name="Mungall K."/>
            <person name="Quail M.A."/>
            <person name="Rajandream M.A."/>
            <person name="Rutherford K.M."/>
            <person name="Simmonds M."/>
            <person name="Skelton J."/>
            <person name="Whitehead S."/>
            <person name="Spratt B.G."/>
            <person name="Barrell B.G."/>
        </authorList>
    </citation>
    <scope>NUCLEOTIDE SEQUENCE [LARGE SCALE GENOMIC DNA]</scope>
    <source>
        <strain evidence="3">DSM 15465 / Z2491</strain>
    </source>
</reference>
<evidence type="ECO:0000256" key="1">
    <source>
        <dbReference type="SAM" id="Phobius"/>
    </source>
</evidence>
<keyword evidence="1" id="KW-1133">Transmembrane helix</keyword>
<dbReference type="EMBL" id="AL157959">
    <property type="protein sequence ID" value="CAM08995.1"/>
    <property type="molecule type" value="Genomic_DNA"/>
</dbReference>
<dbReference type="AlphaFoldDB" id="A0A0U1RJW8"/>
<organism evidence="2 3">
    <name type="scientific">Neisseria meningitidis serogroup A / serotype 4A (strain DSM 15465 / Z2491)</name>
    <dbReference type="NCBI Taxonomy" id="122587"/>
    <lineage>
        <taxon>Bacteria</taxon>
        <taxon>Pseudomonadati</taxon>
        <taxon>Pseudomonadota</taxon>
        <taxon>Betaproteobacteria</taxon>
        <taxon>Neisseriales</taxon>
        <taxon>Neisseriaceae</taxon>
        <taxon>Neisseria</taxon>
    </lineage>
</organism>
<keyword evidence="1" id="KW-0812">Transmembrane</keyword>
<proteinExistence type="predicted"/>
<keyword evidence="1" id="KW-0472">Membrane</keyword>
<accession>A0A0U1RJW8</accession>
<name>A0A0U1RJW8_NEIMA</name>
<sequence>MTGGRNDKEGNVMNMVLTIYFWLVGLVCFARSAKETYYAESLYGLLTGLLGVMCSAFVVSVSVARVMGWLK</sequence>
<dbReference type="EnsemblBacteria" id="CAM08995">
    <property type="protein sequence ID" value="CAM08995"/>
    <property type="gene ID" value="NMA1876"/>
</dbReference>
<protein>
    <submittedName>
        <fullName evidence="2">Uncharacterized protein</fullName>
    </submittedName>
</protein>